<dbReference type="GO" id="GO:0008270">
    <property type="term" value="F:zinc ion binding"/>
    <property type="evidence" value="ECO:0007669"/>
    <property type="project" value="UniProtKB-ARBA"/>
</dbReference>
<accession>A0A7M5VFJ4</accession>
<dbReference type="InterPro" id="IPR039461">
    <property type="entry name" value="Peptidase_M49"/>
</dbReference>
<evidence type="ECO:0000256" key="16">
    <source>
        <dbReference type="PIRSR" id="PIRSR007828-2"/>
    </source>
</evidence>
<keyword evidence="13 14" id="KW-0482">Metalloprotease</keyword>
<feature type="active site" evidence="15">
    <location>
        <position position="451"/>
    </location>
</feature>
<evidence type="ECO:0000256" key="11">
    <source>
        <dbReference type="ARBA" id="ARBA00022833"/>
    </source>
</evidence>
<evidence type="ECO:0000313" key="18">
    <source>
        <dbReference type="Proteomes" id="UP000594262"/>
    </source>
</evidence>
<keyword evidence="8 14" id="KW-0645">Protease</keyword>
<dbReference type="GO" id="GO:0008235">
    <property type="term" value="F:metalloexopeptidase activity"/>
    <property type="evidence" value="ECO:0007669"/>
    <property type="project" value="InterPro"/>
</dbReference>
<organism evidence="17 18">
    <name type="scientific">Clytia hemisphaerica</name>
    <dbReference type="NCBI Taxonomy" id="252671"/>
    <lineage>
        <taxon>Eukaryota</taxon>
        <taxon>Metazoa</taxon>
        <taxon>Cnidaria</taxon>
        <taxon>Hydrozoa</taxon>
        <taxon>Hydroidolina</taxon>
        <taxon>Leptothecata</taxon>
        <taxon>Obeliida</taxon>
        <taxon>Clytiidae</taxon>
        <taxon>Clytia</taxon>
    </lineage>
</organism>
<feature type="binding site" evidence="16">
    <location>
        <position position="455"/>
    </location>
    <ligand>
        <name>Zn(2+)</name>
        <dbReference type="ChEBI" id="CHEBI:29105"/>
        <note>catalytic</note>
    </ligand>
</feature>
<keyword evidence="11 14" id="KW-0862">Zinc</keyword>
<dbReference type="AlphaFoldDB" id="A0A7M5VFJ4"/>
<feature type="binding site" evidence="16">
    <location>
        <position position="508"/>
    </location>
    <ligand>
        <name>Zn(2+)</name>
        <dbReference type="ChEBI" id="CHEBI:29105"/>
        <note>catalytic</note>
    </ligand>
</feature>
<comment type="similarity">
    <text evidence="3 14">Belongs to the peptidase M49 family.</text>
</comment>
<feature type="binding site" evidence="16">
    <location>
        <position position="450"/>
    </location>
    <ligand>
        <name>Zn(2+)</name>
        <dbReference type="ChEBI" id="CHEBI:29105"/>
        <note>catalytic</note>
    </ligand>
</feature>
<keyword evidence="6 14" id="KW-0031">Aminopeptidase</keyword>
<evidence type="ECO:0000256" key="1">
    <source>
        <dbReference type="ARBA" id="ARBA00001336"/>
    </source>
</evidence>
<keyword evidence="12" id="KW-0007">Acetylation</keyword>
<evidence type="ECO:0000256" key="15">
    <source>
        <dbReference type="PIRSR" id="PIRSR007828-1"/>
    </source>
</evidence>
<dbReference type="EnsemblMetazoa" id="CLYHEMT009801.1">
    <property type="protein sequence ID" value="CLYHEMP009801.1"/>
    <property type="gene ID" value="CLYHEMG009801"/>
</dbReference>
<evidence type="ECO:0000256" key="13">
    <source>
        <dbReference type="ARBA" id="ARBA00023049"/>
    </source>
</evidence>
<sequence length="722" mass="82397">MGEVDKSQYVIPNDVPVCLLQCSKAFNALENKEKLYCHYLSKACEQGGLIVLLQTSPESVPVFLLLQKIFHNETVESLQTKSLDAGVSEYDFKALLAFAAGFYCNMGNYKSFGDTKIVPDIPQESFEKVMKVSTAYQSNKAWFDEVWSACSDDMYDLQSRRRELGIAQKGVSTYYSSNITEEDIAFVQEFMKDQGMTDPYNTRLFKNDDGSFQLRLASIATEEKYDDLDKIHPMIGKRHLFKEKSIQIIRGDYSALLRRSVEELRKAKEYAANDMEAQMLENYIKCFTYGSIEAHKEGSKFWVKDKGPIVETYLGFIESYRDPSGVRGEYEGFVSIVDKEMSRKFGTLVEQAEQLLAFLPWPKEYEKDKFLRPDFTSLDVVTFAGSGIPAGINIPNYDDIRQDFGFKNVSLGNVLAANPSGVKITFLSQEDEELYTKYKGPSFEVQVGLHELLGHGSGKLFQQNKDGSFNFDAENVLHLETKEKVKNWYHPGETWDTKFGSLASSYEECRAECVGLLLCLNNTVLSIFGHKDEVAEDIIYVNWLNMVRAGLLGLQFYSPETESWKQAHMNARYVILQVLMEADSSLVSIENVTGEDGEPDLLIKMNREKIKTTGKEAIANFLMRLQLYKATADVEAGHAMYKKYSTVGERMLKERVTVLRRKQPRRLFIQCNTAATAGEKDVSLREYETTCSGMIQSNIERYLEHDAELEQLWKSERPFHKY</sequence>
<evidence type="ECO:0000313" key="17">
    <source>
        <dbReference type="EnsemblMetazoa" id="CLYHEMP009801.1"/>
    </source>
</evidence>
<evidence type="ECO:0000256" key="14">
    <source>
        <dbReference type="PIRNR" id="PIRNR007828"/>
    </source>
</evidence>
<comment type="catalytic activity">
    <reaction evidence="1 14">
        <text>Release of an N-terminal dipeptide from a peptide comprising four or more residues, with broad specificity. Also acts on dipeptidyl 2-naphthylamides.</text>
        <dbReference type="EC" id="3.4.14.4"/>
    </reaction>
</comment>
<dbReference type="RefSeq" id="XP_066915484.1">
    <property type="nucleotide sequence ID" value="XM_067059383.1"/>
</dbReference>
<evidence type="ECO:0000256" key="6">
    <source>
        <dbReference type="ARBA" id="ARBA00022438"/>
    </source>
</evidence>
<evidence type="ECO:0000256" key="12">
    <source>
        <dbReference type="ARBA" id="ARBA00022990"/>
    </source>
</evidence>
<dbReference type="Proteomes" id="UP000594262">
    <property type="component" value="Unplaced"/>
</dbReference>
<protein>
    <recommendedName>
        <fullName evidence="5 14">Dipeptidyl peptidase 3</fullName>
        <ecNumber evidence="4 14">3.4.14.4</ecNumber>
    </recommendedName>
    <alternativeName>
        <fullName evidence="14">Dipeptidyl aminopeptidase III</fullName>
    </alternativeName>
    <alternativeName>
        <fullName evidence="14">Dipeptidyl peptidase III</fullName>
    </alternativeName>
</protein>
<dbReference type="GO" id="GO:0004177">
    <property type="term" value="F:aminopeptidase activity"/>
    <property type="evidence" value="ECO:0007669"/>
    <property type="project" value="UniProtKB-KW"/>
</dbReference>
<dbReference type="EC" id="3.4.14.4" evidence="4 14"/>
<reference evidence="17" key="1">
    <citation type="submission" date="2021-01" db="UniProtKB">
        <authorList>
            <consortium name="EnsemblMetazoa"/>
        </authorList>
    </citation>
    <scope>IDENTIFICATION</scope>
</reference>
<keyword evidence="7 14" id="KW-0963">Cytoplasm</keyword>
<dbReference type="FunFam" id="3.30.540.30:FF:000003">
    <property type="entry name" value="Dipeptidyl peptidase 3"/>
    <property type="match status" value="1"/>
</dbReference>
<dbReference type="PANTHER" id="PTHR23422:SF11">
    <property type="entry name" value="DIPEPTIDYL PEPTIDASE 3"/>
    <property type="match status" value="1"/>
</dbReference>
<evidence type="ECO:0000256" key="3">
    <source>
        <dbReference type="ARBA" id="ARBA00010200"/>
    </source>
</evidence>
<dbReference type="GO" id="GO:0006508">
    <property type="term" value="P:proteolysis"/>
    <property type="evidence" value="ECO:0007669"/>
    <property type="project" value="UniProtKB-KW"/>
</dbReference>
<evidence type="ECO:0000256" key="4">
    <source>
        <dbReference type="ARBA" id="ARBA00012063"/>
    </source>
</evidence>
<comment type="cofactor">
    <cofactor evidence="14 16">
        <name>Zn(2+)</name>
        <dbReference type="ChEBI" id="CHEBI:29105"/>
    </cofactor>
    <text evidence="14 16">Binds 1 zinc ion per subunit.</text>
</comment>
<dbReference type="InterPro" id="IPR005317">
    <property type="entry name" value="Dipeptidyl-peptase3"/>
</dbReference>
<dbReference type="GO" id="GO:0008239">
    <property type="term" value="F:dipeptidyl-peptidase activity"/>
    <property type="evidence" value="ECO:0007669"/>
    <property type="project" value="UniProtKB-UniRule"/>
</dbReference>
<dbReference type="FunFam" id="3.30.540.30:FF:000001">
    <property type="entry name" value="Dipeptidyl peptidase 3"/>
    <property type="match status" value="1"/>
</dbReference>
<dbReference type="PIRSF" id="PIRSF007828">
    <property type="entry name" value="Dipeptidyl-peptidase_III"/>
    <property type="match status" value="1"/>
</dbReference>
<keyword evidence="9 14" id="KW-0479">Metal-binding</keyword>
<evidence type="ECO:0000256" key="9">
    <source>
        <dbReference type="ARBA" id="ARBA00022723"/>
    </source>
</evidence>
<dbReference type="GeneID" id="136802631"/>
<name>A0A7M5VFJ4_9CNID</name>
<dbReference type="Gene3D" id="3.30.540.30">
    <property type="match status" value="3"/>
</dbReference>
<keyword evidence="10 14" id="KW-0378">Hydrolase</keyword>
<keyword evidence="18" id="KW-1185">Reference proteome</keyword>
<dbReference type="Pfam" id="PF03571">
    <property type="entry name" value="Peptidase_M49"/>
    <property type="match status" value="1"/>
</dbReference>
<dbReference type="PANTHER" id="PTHR23422">
    <property type="entry name" value="DIPEPTIDYL PEPTIDASE III-RELATED"/>
    <property type="match status" value="1"/>
</dbReference>
<evidence type="ECO:0000256" key="2">
    <source>
        <dbReference type="ARBA" id="ARBA00004496"/>
    </source>
</evidence>
<proteinExistence type="inferred from homology"/>
<dbReference type="OrthoDB" id="4694525at2759"/>
<evidence type="ECO:0000256" key="8">
    <source>
        <dbReference type="ARBA" id="ARBA00022670"/>
    </source>
</evidence>
<evidence type="ECO:0000256" key="7">
    <source>
        <dbReference type="ARBA" id="ARBA00022490"/>
    </source>
</evidence>
<dbReference type="FunFam" id="3.30.540.30:FF:000002">
    <property type="entry name" value="Dipeptidyl peptidase 3"/>
    <property type="match status" value="1"/>
</dbReference>
<evidence type="ECO:0000256" key="10">
    <source>
        <dbReference type="ARBA" id="ARBA00022801"/>
    </source>
</evidence>
<evidence type="ECO:0000256" key="5">
    <source>
        <dbReference type="ARBA" id="ARBA00014713"/>
    </source>
</evidence>
<dbReference type="GO" id="GO:0005737">
    <property type="term" value="C:cytoplasm"/>
    <property type="evidence" value="ECO:0007669"/>
    <property type="project" value="UniProtKB-SubCell"/>
</dbReference>
<comment type="subcellular location">
    <subcellularLocation>
        <location evidence="2">Cytoplasm</location>
    </subcellularLocation>
</comment>